<keyword evidence="1" id="KW-0862">Zinc</keyword>
<accession>A0A6P4ZUY7</accession>
<dbReference type="GeneID" id="109480141"/>
<dbReference type="InterPro" id="IPR013087">
    <property type="entry name" value="Znf_C2H2_type"/>
</dbReference>
<dbReference type="Proteomes" id="UP000515135">
    <property type="component" value="Unplaced"/>
</dbReference>
<dbReference type="OrthoDB" id="10463053at2759"/>
<feature type="domain" description="C2H2-type" evidence="3">
    <location>
        <begin position="364"/>
        <end position="390"/>
    </location>
</feature>
<gene>
    <name evidence="5" type="primary">LOC109480141</name>
</gene>
<keyword evidence="1" id="KW-0479">Metal-binding</keyword>
<protein>
    <submittedName>
        <fullName evidence="5">Uncharacterized protein LOC109480141</fullName>
    </submittedName>
</protein>
<keyword evidence="4" id="KW-1185">Reference proteome</keyword>
<name>A0A6P4ZUY7_BRABE</name>
<evidence type="ECO:0000313" key="5">
    <source>
        <dbReference type="RefSeq" id="XP_019637859.1"/>
    </source>
</evidence>
<dbReference type="AlphaFoldDB" id="A0A6P4ZUY7"/>
<proteinExistence type="predicted"/>
<reference evidence="5" key="1">
    <citation type="submission" date="2025-08" db="UniProtKB">
        <authorList>
            <consortium name="RefSeq"/>
        </authorList>
    </citation>
    <scope>IDENTIFICATION</scope>
    <source>
        <tissue evidence="5">Gonad</tissue>
    </source>
</reference>
<evidence type="ECO:0000313" key="4">
    <source>
        <dbReference type="Proteomes" id="UP000515135"/>
    </source>
</evidence>
<evidence type="ECO:0000256" key="1">
    <source>
        <dbReference type="PROSITE-ProRule" id="PRU00042"/>
    </source>
</evidence>
<dbReference type="PROSITE" id="PS50157">
    <property type="entry name" value="ZINC_FINGER_C2H2_2"/>
    <property type="match status" value="1"/>
</dbReference>
<dbReference type="Gene3D" id="3.30.160.60">
    <property type="entry name" value="Classic Zinc Finger"/>
    <property type="match status" value="1"/>
</dbReference>
<dbReference type="GO" id="GO:0008270">
    <property type="term" value="F:zinc ion binding"/>
    <property type="evidence" value="ECO:0007669"/>
    <property type="project" value="UniProtKB-KW"/>
</dbReference>
<dbReference type="RefSeq" id="XP_019637859.1">
    <property type="nucleotide sequence ID" value="XM_019782300.1"/>
</dbReference>
<keyword evidence="1" id="KW-0863">Zinc-finger</keyword>
<feature type="region of interest" description="Disordered" evidence="2">
    <location>
        <begin position="46"/>
        <end position="66"/>
    </location>
</feature>
<organism evidence="4 5">
    <name type="scientific">Branchiostoma belcheri</name>
    <name type="common">Amphioxus</name>
    <dbReference type="NCBI Taxonomy" id="7741"/>
    <lineage>
        <taxon>Eukaryota</taxon>
        <taxon>Metazoa</taxon>
        <taxon>Chordata</taxon>
        <taxon>Cephalochordata</taxon>
        <taxon>Leptocardii</taxon>
        <taxon>Amphioxiformes</taxon>
        <taxon>Branchiostomatidae</taxon>
        <taxon>Branchiostoma</taxon>
    </lineage>
</organism>
<evidence type="ECO:0000259" key="3">
    <source>
        <dbReference type="PROSITE" id="PS50157"/>
    </source>
</evidence>
<sequence length="390" mass="43193">MEESYSCPDCTFTANRDLVLQVLRHFFNCTSFRCIQDISCGHSLGPSTPSPQTQQGNNNNIQNNSCYGDVSTKEMTALPVHSEFSTAKVYSENTDRLCSPHSDSTSNMNSRATNDFTFQLDNRSNVRENTSIKEVSPMALLEHESEEMLHEQFNTDSIENMQSETGRTSQDSPAVLWRIESYGSIKPHHSVLSVTPPSSTSGNITLQKTDYESAALSAQNLRTAKLHDPIPTNTARSDAQVQVQVKVEPDSDEYGDYNTGFQEDSSTQGMYRQSSLLTAVPAVPSAVDDSCGDSMQQLHRDTINTDAPTSAAGEGVSANSQELCNGQQVQWPLATPLVRCPVCSTPWKDRRALTKHCSHDHPQHPCCTICCTIFNSRQELHKHQKTVHKD</sequence>
<evidence type="ECO:0000256" key="2">
    <source>
        <dbReference type="SAM" id="MobiDB-lite"/>
    </source>
</evidence>
<dbReference type="PROSITE" id="PS00028">
    <property type="entry name" value="ZINC_FINGER_C2H2_1"/>
    <property type="match status" value="1"/>
</dbReference>
<dbReference type="KEGG" id="bbel:109480141"/>
<feature type="compositionally biased region" description="Low complexity" evidence="2">
    <location>
        <begin position="52"/>
        <end position="64"/>
    </location>
</feature>